<reference evidence="1 2" key="1">
    <citation type="submission" date="2024-03" db="EMBL/GenBank/DDBJ databases">
        <title>Adaptation during the transition from Ophiocordyceps entomopathogen to insect associate is accompanied by gene loss and intensified selection.</title>
        <authorList>
            <person name="Ward C.M."/>
            <person name="Onetto C.A."/>
            <person name="Borneman A.R."/>
        </authorList>
    </citation>
    <scope>NUCLEOTIDE SEQUENCE [LARGE SCALE GENOMIC DNA]</scope>
    <source>
        <strain evidence="1">AWRI1</strain>
        <tissue evidence="1">Single Adult Female</tissue>
    </source>
</reference>
<keyword evidence="2" id="KW-1185">Reference proteome</keyword>
<sequence length="104" mass="11948">MCNKNSRIGYRNVGTPLLVRIKAAATYDNSWAAEDESGRDIGRNLVKRKSSKVYYVCTIVEPDFSLLANMYRALNNDDDDDNNNNNNNHHKKYKADIEEIPFFS</sequence>
<dbReference type="EMBL" id="JBBCAQ010000006">
    <property type="protein sequence ID" value="KAK7603080.1"/>
    <property type="molecule type" value="Genomic_DNA"/>
</dbReference>
<comment type="caution">
    <text evidence="1">The sequence shown here is derived from an EMBL/GenBank/DDBJ whole genome shotgun (WGS) entry which is preliminary data.</text>
</comment>
<organism evidence="1 2">
    <name type="scientific">Parthenolecanium corni</name>
    <dbReference type="NCBI Taxonomy" id="536013"/>
    <lineage>
        <taxon>Eukaryota</taxon>
        <taxon>Metazoa</taxon>
        <taxon>Ecdysozoa</taxon>
        <taxon>Arthropoda</taxon>
        <taxon>Hexapoda</taxon>
        <taxon>Insecta</taxon>
        <taxon>Pterygota</taxon>
        <taxon>Neoptera</taxon>
        <taxon>Paraneoptera</taxon>
        <taxon>Hemiptera</taxon>
        <taxon>Sternorrhyncha</taxon>
        <taxon>Coccoidea</taxon>
        <taxon>Coccidae</taxon>
        <taxon>Parthenolecanium</taxon>
    </lineage>
</organism>
<accession>A0AAN9YA40</accession>
<evidence type="ECO:0000313" key="2">
    <source>
        <dbReference type="Proteomes" id="UP001367676"/>
    </source>
</evidence>
<name>A0AAN9YA40_9HEMI</name>
<evidence type="ECO:0000313" key="1">
    <source>
        <dbReference type="EMBL" id="KAK7603080.1"/>
    </source>
</evidence>
<proteinExistence type="predicted"/>
<dbReference type="Proteomes" id="UP001367676">
    <property type="component" value="Unassembled WGS sequence"/>
</dbReference>
<protein>
    <submittedName>
        <fullName evidence="1">Uncharacterized protein</fullName>
    </submittedName>
</protein>
<gene>
    <name evidence="1" type="ORF">V9T40_003079</name>
</gene>
<dbReference type="AlphaFoldDB" id="A0AAN9YA40"/>